<dbReference type="AlphaFoldDB" id="A0A6A4W139"/>
<dbReference type="OrthoDB" id="6381099at2759"/>
<protein>
    <submittedName>
        <fullName evidence="1">Transposable element P transposase</fullName>
    </submittedName>
</protein>
<reference evidence="1 2" key="1">
    <citation type="submission" date="2019-07" db="EMBL/GenBank/DDBJ databases">
        <title>Draft genome assembly of a fouling barnacle, Amphibalanus amphitrite (Darwin, 1854): The first reference genome for Thecostraca.</title>
        <authorList>
            <person name="Kim W."/>
        </authorList>
    </citation>
    <scope>NUCLEOTIDE SEQUENCE [LARGE SCALE GENOMIC DNA]</scope>
    <source>
        <strain evidence="1">SNU_AA5</strain>
        <tissue evidence="1">Soma without cirri and trophi</tissue>
    </source>
</reference>
<evidence type="ECO:0000313" key="1">
    <source>
        <dbReference type="EMBL" id="KAF0300946.1"/>
    </source>
</evidence>
<gene>
    <name evidence="1" type="primary">T_135</name>
    <name evidence="1" type="ORF">FJT64_003212</name>
</gene>
<evidence type="ECO:0000313" key="2">
    <source>
        <dbReference type="Proteomes" id="UP000440578"/>
    </source>
</evidence>
<sequence length="683" mass="76501">MHQPEGDKLISIRTEEIDAMTGLPLITSNITVYSDLRYKMHSNGVQLSIKETSDITKSDTFVSFGEVLNVLARVKSLTVGSKARLEVAAKILDPLTDSITDEEIRLVATFVTEQLRLACKLPRSRSYSPFLLGAAVVWDRISPKLYETLYMSNIFCLPHSRTLRRLTSALQVNAGLDSSTMAYLGLRIEKLEPRECLVNLAMDEVYTAQCMELAGGRMYGQTAGKITKTLFCTHINSVAGCMYNMERGNPGKMAYKLTDKVLRPSVLERVNVGLAAAATDETTTAALRHFEEHVPDCQGFADTAEFLELIRRWFNTCNVKSEHMARRLNDKSRVALRSGCEDSDKSLDFLSKFGNYMRSFHDIVGSKQMSKDTCMAVFYCSRGLAGLAKYLLETYSDLLNYVLLGKIQSDHIERHFGHLRKISGGNYWSSVRQFMENEAVIRIKSLIWWSGFPPAEIAKKMAPSQQEHQFEDMKVVDDLVEAARQAEHEELDDSTKAALGHIAGYLAHSATKSSKCTACADLMVDREVTLVNVTFETDKTNGAEGIYRSFTQLLDRGKLLAPSRLAITSTLDICQIWRCLVKSESTRRQLLTTHLPRKVFVDVVTKLESNDVELDATNCNQGHSTIGLKKRMAGALFNLFAGNMVRDVNSDIHAKRKSGEATVHCTRTQCDDKRRKLTGVKRS</sequence>
<comment type="caution">
    <text evidence="1">The sequence shown here is derived from an EMBL/GenBank/DDBJ whole genome shotgun (WGS) entry which is preliminary data.</text>
</comment>
<dbReference type="Proteomes" id="UP000440578">
    <property type="component" value="Unassembled WGS sequence"/>
</dbReference>
<keyword evidence="2" id="KW-1185">Reference proteome</keyword>
<dbReference type="EMBL" id="VIIS01001214">
    <property type="protein sequence ID" value="KAF0300946.1"/>
    <property type="molecule type" value="Genomic_DNA"/>
</dbReference>
<accession>A0A6A4W139</accession>
<organism evidence="1 2">
    <name type="scientific">Amphibalanus amphitrite</name>
    <name type="common">Striped barnacle</name>
    <name type="synonym">Balanus amphitrite</name>
    <dbReference type="NCBI Taxonomy" id="1232801"/>
    <lineage>
        <taxon>Eukaryota</taxon>
        <taxon>Metazoa</taxon>
        <taxon>Ecdysozoa</taxon>
        <taxon>Arthropoda</taxon>
        <taxon>Crustacea</taxon>
        <taxon>Multicrustacea</taxon>
        <taxon>Cirripedia</taxon>
        <taxon>Thoracica</taxon>
        <taxon>Thoracicalcarea</taxon>
        <taxon>Balanomorpha</taxon>
        <taxon>Balanoidea</taxon>
        <taxon>Balanidae</taxon>
        <taxon>Amphibalaninae</taxon>
        <taxon>Amphibalanus</taxon>
    </lineage>
</organism>
<proteinExistence type="predicted"/>
<name>A0A6A4W139_AMPAM</name>